<dbReference type="RefSeq" id="WP_284245933.1">
    <property type="nucleotide sequence ID" value="NZ_BSST01000001.1"/>
</dbReference>
<evidence type="ECO:0008006" key="3">
    <source>
        <dbReference type="Google" id="ProtNLM"/>
    </source>
</evidence>
<comment type="caution">
    <text evidence="1">The sequence shown here is derived from an EMBL/GenBank/DDBJ whole genome shotgun (WGS) entry which is preliminary data.</text>
</comment>
<evidence type="ECO:0000313" key="1">
    <source>
        <dbReference type="EMBL" id="GLX79981.1"/>
    </source>
</evidence>
<name>A0ABQ6GZG7_9GAMM</name>
<evidence type="ECO:0000313" key="2">
    <source>
        <dbReference type="Proteomes" id="UP001157186"/>
    </source>
</evidence>
<dbReference type="EMBL" id="BSST01000001">
    <property type="protein sequence ID" value="GLX79981.1"/>
    <property type="molecule type" value="Genomic_DNA"/>
</dbReference>
<protein>
    <recommendedName>
        <fullName evidence="3">KfrA N-terminal DNA-binding domain-containing protein</fullName>
    </recommendedName>
</protein>
<dbReference type="Proteomes" id="UP001157186">
    <property type="component" value="Unassembled WGS sequence"/>
</dbReference>
<reference evidence="1 2" key="1">
    <citation type="submission" date="2023-03" db="EMBL/GenBank/DDBJ databases">
        <title>Draft genome sequence of Thalassotalea insulae KCTC 62186T.</title>
        <authorList>
            <person name="Sawabe T."/>
        </authorList>
    </citation>
    <scope>NUCLEOTIDE SEQUENCE [LARGE SCALE GENOMIC DNA]</scope>
    <source>
        <strain evidence="1 2">KCTC 62186</strain>
    </source>
</reference>
<accession>A0ABQ6GZG7</accession>
<organism evidence="1 2">
    <name type="scientific">Thalassotalea insulae</name>
    <dbReference type="NCBI Taxonomy" id="2056778"/>
    <lineage>
        <taxon>Bacteria</taxon>
        <taxon>Pseudomonadati</taxon>
        <taxon>Pseudomonadota</taxon>
        <taxon>Gammaproteobacteria</taxon>
        <taxon>Alteromonadales</taxon>
        <taxon>Colwelliaceae</taxon>
        <taxon>Thalassotalea</taxon>
    </lineage>
</organism>
<proteinExistence type="predicted"/>
<sequence length="105" mass="11784">MTINDEILAIANQLANNGQKPTVALIKTRLSQSVPLPKIISVLKSWQHQPEFTEVENGSADSTELPRQEHIHAQISQAVEQAIQPLKNEIYELKALIQTLIDKQH</sequence>
<keyword evidence="2" id="KW-1185">Reference proteome</keyword>
<gene>
    <name evidence="1" type="ORF">tinsulaeT_33210</name>
</gene>